<dbReference type="Proteomes" id="UP001205867">
    <property type="component" value="Unassembled WGS sequence"/>
</dbReference>
<reference evidence="1" key="1">
    <citation type="submission" date="2023-06" db="EMBL/GenBank/DDBJ databases">
        <title>lsaBGC provides a comprehensive framework for evolutionary analysis of biosynthetic gene clusters within focal taxa.</title>
        <authorList>
            <person name="Salamzade R."/>
            <person name="Sandstrom S."/>
            <person name="Kalan L.R."/>
        </authorList>
    </citation>
    <scope>NUCLEOTIDE SEQUENCE</scope>
    <source>
        <strain evidence="1">P3-SID899</strain>
    </source>
</reference>
<dbReference type="RefSeq" id="WP_311795783.1">
    <property type="nucleotide sequence ID" value="NZ_JAQKQK010000001.1"/>
</dbReference>
<name>A0AAP3AJV8_MICLU</name>
<dbReference type="EMBL" id="JALXKZ020000008">
    <property type="protein sequence ID" value="MCV7628742.1"/>
    <property type="molecule type" value="Genomic_DNA"/>
</dbReference>
<dbReference type="SUPFAM" id="SSF159888">
    <property type="entry name" value="YdhG-like"/>
    <property type="match status" value="1"/>
</dbReference>
<gene>
    <name evidence="1" type="ORF">M3A82_005215</name>
</gene>
<accession>A0AAP3AJV8</accession>
<evidence type="ECO:0000313" key="2">
    <source>
        <dbReference type="Proteomes" id="UP001205867"/>
    </source>
</evidence>
<sequence length="141" mass="15389">MSEPTGFSAAEQAAIAERAQELRAQRGGRKRADALQDLLAKIEEMPEPDRALAVAVHRIVTEVAPELAPRTWYGMPAYARGTDVLVFLQVSSKFGVRYTTLGFNEGAKLDDGAMWPTSFALTALDDDVRARIADLVRRAVG</sequence>
<dbReference type="AlphaFoldDB" id="A0AAP3AJV8"/>
<organism evidence="1 2">
    <name type="scientific">Micrococcus luteus</name>
    <name type="common">Micrococcus lysodeikticus</name>
    <dbReference type="NCBI Taxonomy" id="1270"/>
    <lineage>
        <taxon>Bacteria</taxon>
        <taxon>Bacillati</taxon>
        <taxon>Actinomycetota</taxon>
        <taxon>Actinomycetes</taxon>
        <taxon>Micrococcales</taxon>
        <taxon>Micrococcaceae</taxon>
        <taxon>Micrococcus</taxon>
    </lineage>
</organism>
<evidence type="ECO:0000313" key="1">
    <source>
        <dbReference type="EMBL" id="MCV7628742.1"/>
    </source>
</evidence>
<proteinExistence type="predicted"/>
<protein>
    <submittedName>
        <fullName evidence="1">DUF1801 domain-containing protein</fullName>
    </submittedName>
</protein>
<comment type="caution">
    <text evidence="1">The sequence shown here is derived from an EMBL/GenBank/DDBJ whole genome shotgun (WGS) entry which is preliminary data.</text>
</comment>